<evidence type="ECO:0008006" key="4">
    <source>
        <dbReference type="Google" id="ProtNLM"/>
    </source>
</evidence>
<keyword evidence="1" id="KW-0732">Signal</keyword>
<dbReference type="Proteomes" id="UP000036938">
    <property type="component" value="Unassembled WGS sequence"/>
</dbReference>
<dbReference type="STRING" id="1317121.ATO11_11725"/>
<dbReference type="PROSITE" id="PS51257">
    <property type="entry name" value="PROKAR_LIPOPROTEIN"/>
    <property type="match status" value="1"/>
</dbReference>
<evidence type="ECO:0000256" key="1">
    <source>
        <dbReference type="SAM" id="SignalP"/>
    </source>
</evidence>
<gene>
    <name evidence="2" type="ORF">ATO11_11725</name>
</gene>
<dbReference type="EMBL" id="AQQZ01000004">
    <property type="protein sequence ID" value="KNG93830.1"/>
    <property type="molecule type" value="Genomic_DNA"/>
</dbReference>
<accession>A0A0L1JPY3</accession>
<feature type="signal peptide" evidence="1">
    <location>
        <begin position="1"/>
        <end position="18"/>
    </location>
</feature>
<dbReference type="AlphaFoldDB" id="A0A0L1JPY3"/>
<protein>
    <recommendedName>
        <fullName evidence="4">DUF4124 domain-containing protein</fullName>
    </recommendedName>
</protein>
<reference evidence="2 3" key="1">
    <citation type="journal article" date="2015" name="Int. J. Syst. Evol. Microbiol.">
        <title>Aestuariivita atlantica sp. nov., isolated from deep sea sediment of the Atlantic Ocean.</title>
        <authorList>
            <person name="Li G."/>
            <person name="Lai Q."/>
            <person name="Du Y."/>
            <person name="Liu X."/>
            <person name="Sun F."/>
            <person name="Shao Z."/>
        </authorList>
    </citation>
    <scope>NUCLEOTIDE SEQUENCE [LARGE SCALE GENOMIC DNA]</scope>
    <source>
        <strain evidence="2 3">22II-S11-z3</strain>
    </source>
</reference>
<keyword evidence="3" id="KW-1185">Reference proteome</keyword>
<name>A0A0L1JPY3_9RHOB</name>
<dbReference type="RefSeq" id="WP_050531035.1">
    <property type="nucleotide sequence ID" value="NZ_AQQZ01000004.1"/>
</dbReference>
<feature type="chain" id="PRO_5005554156" description="DUF4124 domain-containing protein" evidence="1">
    <location>
        <begin position="19"/>
        <end position="163"/>
    </location>
</feature>
<evidence type="ECO:0000313" key="2">
    <source>
        <dbReference type="EMBL" id="KNG93830.1"/>
    </source>
</evidence>
<evidence type="ECO:0000313" key="3">
    <source>
        <dbReference type="Proteomes" id="UP000036938"/>
    </source>
</evidence>
<sequence length="163" mass="17717">MRALALILGLLAAGQAAALSCVPPDVARTFKWADEQEDRYLVIRGIFTFDEAKLPSPPRKDPNATRPVTEITAAFAGHSLTRKGFTEPLDRDLTLRVTCLGPWCGGAQSGGQMLAFARIRDDGGFEVDIGPCGGNAFPNPTAKMERRLRRCLRGGLCQPRTDF</sequence>
<organism evidence="2 3">
    <name type="scientific">Pseudaestuariivita atlantica</name>
    <dbReference type="NCBI Taxonomy" id="1317121"/>
    <lineage>
        <taxon>Bacteria</taxon>
        <taxon>Pseudomonadati</taxon>
        <taxon>Pseudomonadota</taxon>
        <taxon>Alphaproteobacteria</taxon>
        <taxon>Rhodobacterales</taxon>
        <taxon>Paracoccaceae</taxon>
        <taxon>Pseudaestuariivita</taxon>
    </lineage>
</organism>
<proteinExistence type="predicted"/>
<comment type="caution">
    <text evidence="2">The sequence shown here is derived from an EMBL/GenBank/DDBJ whole genome shotgun (WGS) entry which is preliminary data.</text>
</comment>
<dbReference type="OrthoDB" id="8451541at2"/>